<feature type="transmembrane region" description="Helical" evidence="1">
    <location>
        <begin position="54"/>
        <end position="72"/>
    </location>
</feature>
<feature type="transmembrane region" description="Helical" evidence="1">
    <location>
        <begin position="306"/>
        <end position="328"/>
    </location>
</feature>
<proteinExistence type="predicted"/>
<feature type="transmembrane region" description="Helical" evidence="1">
    <location>
        <begin position="180"/>
        <end position="207"/>
    </location>
</feature>
<reference evidence="2" key="1">
    <citation type="submission" date="2015-11" db="EMBL/GenBank/DDBJ databases">
        <authorList>
            <person name="Zhang Y."/>
            <person name="Guo Z."/>
        </authorList>
    </citation>
    <scope>NUCLEOTIDE SEQUENCE</scope>
    <source>
        <strain evidence="2">BN30871</strain>
    </source>
</reference>
<accession>A0A0S4XQ62</accession>
<evidence type="ECO:0000313" key="2">
    <source>
        <dbReference type="EMBL" id="CUV66432.1"/>
    </source>
</evidence>
<keyword evidence="1" id="KW-0812">Transmembrane</keyword>
<keyword evidence="1" id="KW-1133">Transmembrane helix</keyword>
<keyword evidence="1" id="KW-0472">Membrane</keyword>
<dbReference type="AlphaFoldDB" id="A0A0S4XQ62"/>
<feature type="transmembrane region" description="Helical" evidence="1">
    <location>
        <begin position="109"/>
        <end position="129"/>
    </location>
</feature>
<dbReference type="EMBL" id="FAXN01000087">
    <property type="protein sequence ID" value="CUV66432.1"/>
    <property type="molecule type" value="Genomic_DNA"/>
</dbReference>
<evidence type="ECO:0000256" key="1">
    <source>
        <dbReference type="SAM" id="Phobius"/>
    </source>
</evidence>
<sequence length="389" mass="46023">MKRLLDFVFVFLLLVYPFINMLPDDFMIFGTIWGIVATLFVLLVLLVKKKAINRYAISAFLISIFIFISILLSNEITFLKFVTGYKYILPFLLASYIYWYPLDEKKIHIIYKILFIYLILMIALFLYRLSYVDFNLFMVTMKKDFVWYDNKSHNFAQMYILLCVSFLFFSYLLKKNIYIAYIFFLPIFFVGVRSVILATLLFLIILSTLMVKSYLKAILAFFFIFLSLAIVQPDFKKLTPLILSAQDANRGEDKMTFTSMSSGRDIILDYYMKELDPEKIFVGSGMQFLETNSDFKLGLHNDTLEFFFSFGIFGLFALIFGLYYSIFYDAYKKTHGINRLFIVALIFLFFGISNFAFFIYNQLIIYFYILIFIVKNYQIPRNGLMYENQ</sequence>
<gene>
    <name evidence="2" type="ORF">BN3087_820021</name>
</gene>
<feature type="transmembrane region" description="Helical" evidence="1">
    <location>
        <begin position="213"/>
        <end position="231"/>
    </location>
</feature>
<organism evidence="2">
    <name type="scientific">Sulfurovum sp. enrichment culture clone C5</name>
    <dbReference type="NCBI Taxonomy" id="497650"/>
    <lineage>
        <taxon>Bacteria</taxon>
        <taxon>Pseudomonadati</taxon>
        <taxon>Campylobacterota</taxon>
        <taxon>Epsilonproteobacteria</taxon>
        <taxon>Campylobacterales</taxon>
        <taxon>Sulfurovaceae</taxon>
        <taxon>Sulfurovum</taxon>
        <taxon>environmental samples</taxon>
    </lineage>
</organism>
<feature type="transmembrane region" description="Helical" evidence="1">
    <location>
        <begin position="155"/>
        <end position="173"/>
    </location>
</feature>
<feature type="transmembrane region" description="Helical" evidence="1">
    <location>
        <begin position="340"/>
        <end position="373"/>
    </location>
</feature>
<protein>
    <submittedName>
        <fullName evidence="2">Uncharacterized protein</fullName>
    </submittedName>
</protein>
<feature type="transmembrane region" description="Helical" evidence="1">
    <location>
        <begin position="27"/>
        <end position="47"/>
    </location>
</feature>
<feature type="transmembrane region" description="Helical" evidence="1">
    <location>
        <begin position="84"/>
        <end position="102"/>
    </location>
</feature>
<name>A0A0S4XQ62_9BACT</name>